<proteinExistence type="predicted"/>
<dbReference type="Proteomes" id="UP000789759">
    <property type="component" value="Unassembled WGS sequence"/>
</dbReference>
<dbReference type="PANTHER" id="PTHR44329">
    <property type="entry name" value="SERINE/THREONINE-PROTEIN KINASE TNNI3K-RELATED"/>
    <property type="match status" value="1"/>
</dbReference>
<organism evidence="2 3">
    <name type="scientific">Cetraspora pellucida</name>
    <dbReference type="NCBI Taxonomy" id="1433469"/>
    <lineage>
        <taxon>Eukaryota</taxon>
        <taxon>Fungi</taxon>
        <taxon>Fungi incertae sedis</taxon>
        <taxon>Mucoromycota</taxon>
        <taxon>Glomeromycotina</taxon>
        <taxon>Glomeromycetes</taxon>
        <taxon>Diversisporales</taxon>
        <taxon>Gigasporaceae</taxon>
        <taxon>Cetraspora</taxon>
    </lineage>
</organism>
<protein>
    <submittedName>
        <fullName evidence="2">25108_t:CDS:1</fullName>
    </submittedName>
</protein>
<dbReference type="AlphaFoldDB" id="A0A9N9CT51"/>
<sequence length="331" mass="38651">MSDVGIEGKSIRTHSRATLPCPDCDRPRISYGWCTKCESRCMEKKFPFWTSGNSGLDKLIQHSQISAVQTCDYLEFINFEDIEINKLIGRGGFSEVYKGVWIDGPRWNWDELGDIWCRSGPIEVALKELNNSQILSYEFLEQLKKYYQCLQNGTMADCFGITRNIETGCYMFVMRYYENGNLYEFLDRNKGIISWRDMVDMLWGVATHNLQLAYEICYKNLRPEISEDLRSEMPAEYYDLMTQCWDSLPENRPTASKLNEKLGNWISDICDNPNPSEISNSFGDAEEKRWELIGKQNEEKDFPSNFVHEEAIYISRIFDFAELKQLNNQQI</sequence>
<keyword evidence="3" id="KW-1185">Reference proteome</keyword>
<reference evidence="2" key="1">
    <citation type="submission" date="2021-06" db="EMBL/GenBank/DDBJ databases">
        <authorList>
            <person name="Kallberg Y."/>
            <person name="Tangrot J."/>
            <person name="Rosling A."/>
        </authorList>
    </citation>
    <scope>NUCLEOTIDE SEQUENCE</scope>
    <source>
        <strain evidence="2">FL966</strain>
    </source>
</reference>
<name>A0A9N9CT51_9GLOM</name>
<dbReference type="SUPFAM" id="SSF56112">
    <property type="entry name" value="Protein kinase-like (PK-like)"/>
    <property type="match status" value="1"/>
</dbReference>
<dbReference type="EMBL" id="CAJVQA010005146">
    <property type="protein sequence ID" value="CAG8614147.1"/>
    <property type="molecule type" value="Genomic_DNA"/>
</dbReference>
<dbReference type="GO" id="GO:0004674">
    <property type="term" value="F:protein serine/threonine kinase activity"/>
    <property type="evidence" value="ECO:0007669"/>
    <property type="project" value="TreeGrafter"/>
</dbReference>
<gene>
    <name evidence="2" type="ORF">CPELLU_LOCUS7595</name>
</gene>
<dbReference type="Pfam" id="PF07714">
    <property type="entry name" value="PK_Tyr_Ser-Thr"/>
    <property type="match status" value="1"/>
</dbReference>
<dbReference type="InterPro" id="IPR051681">
    <property type="entry name" value="Ser/Thr_Kinases-Pseudokinases"/>
</dbReference>
<evidence type="ECO:0000259" key="1">
    <source>
        <dbReference type="Pfam" id="PF07714"/>
    </source>
</evidence>
<comment type="caution">
    <text evidence="2">The sequence shown here is derived from an EMBL/GenBank/DDBJ whole genome shotgun (WGS) entry which is preliminary data.</text>
</comment>
<accession>A0A9N9CT51</accession>
<dbReference type="InterPro" id="IPR001245">
    <property type="entry name" value="Ser-Thr/Tyr_kinase_cat_dom"/>
</dbReference>
<feature type="domain" description="Serine-threonine/tyrosine-protein kinase catalytic" evidence="1">
    <location>
        <begin position="82"/>
        <end position="207"/>
    </location>
</feature>
<dbReference type="InterPro" id="IPR011009">
    <property type="entry name" value="Kinase-like_dom_sf"/>
</dbReference>
<evidence type="ECO:0000313" key="2">
    <source>
        <dbReference type="EMBL" id="CAG8614147.1"/>
    </source>
</evidence>
<dbReference type="Gene3D" id="1.10.510.10">
    <property type="entry name" value="Transferase(Phosphotransferase) domain 1"/>
    <property type="match status" value="2"/>
</dbReference>
<evidence type="ECO:0000313" key="3">
    <source>
        <dbReference type="Proteomes" id="UP000789759"/>
    </source>
</evidence>
<dbReference type="OrthoDB" id="6718656at2759"/>